<accession>A0ABM1VD97</accession>
<evidence type="ECO:0000313" key="2">
    <source>
        <dbReference type="RefSeq" id="XP_015056242.1"/>
    </source>
</evidence>
<protein>
    <submittedName>
        <fullName evidence="2 3">Uncharacterized protein LOC107002627 isoform X1</fullName>
    </submittedName>
</protein>
<evidence type="ECO:0000313" key="3">
    <source>
        <dbReference type="RefSeq" id="XP_015056277.1"/>
    </source>
</evidence>
<evidence type="ECO:0000313" key="4">
    <source>
        <dbReference type="RefSeq" id="XP_027773715.1"/>
    </source>
</evidence>
<dbReference type="RefSeq" id="XP_015056277.1">
    <property type="nucleotide sequence ID" value="XM_015200791.1"/>
</dbReference>
<dbReference type="RefSeq" id="XP_027773718.1">
    <property type="nucleotide sequence ID" value="XM_027917917.1"/>
</dbReference>
<evidence type="ECO:0000313" key="5">
    <source>
        <dbReference type="RefSeq" id="XP_027773718.1"/>
    </source>
</evidence>
<name>A0ABM1VD97_SOLPN</name>
<sequence length="183" mass="21268">MKRLLEQLIQLDVEHIFFVIAVSWRIFPLLINNDNGEEGNKKRRLGLVEIDGIWICWTRHSPIIIEHQRSSELFSSNYSLESQNGHRDTLVTSVPDKRAQKHLSGAIIQIVTKSYPFYMWWSFCWFREDHFRKVHGSKPREESLELVFVDEEAVGTADTVGCGAKVLRGSSGWRIFPLLLDQQ</sequence>
<dbReference type="RefSeq" id="XP_015056242.1">
    <property type="nucleotide sequence ID" value="XM_015200756.1"/>
</dbReference>
<reference evidence="1" key="1">
    <citation type="journal article" date="2014" name="Nat. Genet.">
        <title>The genome of the stress-tolerant wild tomato species Solanum pennellii.</title>
        <authorList>
            <person name="Bolger A."/>
            <person name="Scossa F."/>
            <person name="Bolger M.E."/>
            <person name="Lanz C."/>
            <person name="Maumus F."/>
            <person name="Tohge T."/>
            <person name="Quesneville H."/>
            <person name="Alseekh S."/>
            <person name="Sorensen I."/>
            <person name="Lichtenstein G."/>
            <person name="Fich E.A."/>
            <person name="Conte M."/>
            <person name="Keller H."/>
            <person name="Schneeberger K."/>
            <person name="Schwacke R."/>
            <person name="Ofner I."/>
            <person name="Vrebalov J."/>
            <person name="Xu Y."/>
            <person name="Osorio S."/>
            <person name="Aflitos S.A."/>
            <person name="Schijlen E."/>
            <person name="Jimenez-Gomez J.M."/>
            <person name="Ryngajllo M."/>
            <person name="Kimura S."/>
            <person name="Kumar R."/>
            <person name="Koenig D."/>
            <person name="Headland L.R."/>
            <person name="Maloof J.N."/>
            <person name="Sinha N."/>
            <person name="van Ham R.C."/>
            <person name="Lankhorst R.K."/>
            <person name="Mao L."/>
            <person name="Vogel A."/>
            <person name="Arsova B."/>
            <person name="Panstruga R."/>
            <person name="Fei Z."/>
            <person name="Rose J.K."/>
            <person name="Zamir D."/>
            <person name="Carrari F."/>
            <person name="Giovannoni J.J."/>
            <person name="Weigel D."/>
            <person name="Usadel B."/>
            <person name="Fernie A.R."/>
        </authorList>
    </citation>
    <scope>NUCLEOTIDE SEQUENCE [LARGE SCALE GENOMIC DNA]</scope>
</reference>
<organism evidence="1 4">
    <name type="scientific">Solanum pennellii</name>
    <name type="common">Tomato</name>
    <name type="synonym">Lycopersicon pennellii</name>
    <dbReference type="NCBI Taxonomy" id="28526"/>
    <lineage>
        <taxon>Eukaryota</taxon>
        <taxon>Viridiplantae</taxon>
        <taxon>Streptophyta</taxon>
        <taxon>Embryophyta</taxon>
        <taxon>Tracheophyta</taxon>
        <taxon>Spermatophyta</taxon>
        <taxon>Magnoliopsida</taxon>
        <taxon>eudicotyledons</taxon>
        <taxon>Gunneridae</taxon>
        <taxon>Pentapetalae</taxon>
        <taxon>asterids</taxon>
        <taxon>lamiids</taxon>
        <taxon>Solanales</taxon>
        <taxon>Solanaceae</taxon>
        <taxon>Solanoideae</taxon>
        <taxon>Solaneae</taxon>
        <taxon>Solanum</taxon>
        <taxon>Solanum subgen. Lycopersicon</taxon>
    </lineage>
</organism>
<dbReference type="GeneID" id="107002627"/>
<dbReference type="RefSeq" id="XP_027773715.1">
    <property type="nucleotide sequence ID" value="XM_027917914.1"/>
</dbReference>
<reference evidence="2 3" key="2">
    <citation type="submission" date="2025-05" db="UniProtKB">
        <authorList>
            <consortium name="RefSeq"/>
        </authorList>
    </citation>
    <scope>IDENTIFICATION</scope>
</reference>
<keyword evidence="1" id="KW-1185">Reference proteome</keyword>
<gene>
    <name evidence="2 3 4 5" type="primary">LOC107002627</name>
</gene>
<dbReference type="Proteomes" id="UP000694930">
    <property type="component" value="Chromosome 1"/>
</dbReference>
<evidence type="ECO:0000313" key="1">
    <source>
        <dbReference type="Proteomes" id="UP000694930"/>
    </source>
</evidence>
<proteinExistence type="predicted"/>